<accession>A0AAN6VF30</accession>
<keyword evidence="2" id="KW-1185">Reference proteome</keyword>
<dbReference type="AlphaFoldDB" id="A0AAN6VF30"/>
<gene>
    <name evidence="1" type="ORF">C8A00DRAFT_37498</name>
</gene>
<evidence type="ECO:0000313" key="1">
    <source>
        <dbReference type="EMBL" id="KAK4149914.1"/>
    </source>
</evidence>
<reference evidence="1" key="1">
    <citation type="journal article" date="2023" name="Mol. Phylogenet. Evol.">
        <title>Genome-scale phylogeny and comparative genomics of the fungal order Sordariales.</title>
        <authorList>
            <person name="Hensen N."/>
            <person name="Bonometti L."/>
            <person name="Westerberg I."/>
            <person name="Brannstrom I.O."/>
            <person name="Guillou S."/>
            <person name="Cros-Aarteil S."/>
            <person name="Calhoun S."/>
            <person name="Haridas S."/>
            <person name="Kuo A."/>
            <person name="Mondo S."/>
            <person name="Pangilinan J."/>
            <person name="Riley R."/>
            <person name="LaButti K."/>
            <person name="Andreopoulos B."/>
            <person name="Lipzen A."/>
            <person name="Chen C."/>
            <person name="Yan M."/>
            <person name="Daum C."/>
            <person name="Ng V."/>
            <person name="Clum A."/>
            <person name="Steindorff A."/>
            <person name="Ohm R.A."/>
            <person name="Martin F."/>
            <person name="Silar P."/>
            <person name="Natvig D.O."/>
            <person name="Lalanne C."/>
            <person name="Gautier V."/>
            <person name="Ament-Velasquez S.L."/>
            <person name="Kruys A."/>
            <person name="Hutchinson M.I."/>
            <person name="Powell A.J."/>
            <person name="Barry K."/>
            <person name="Miller A.N."/>
            <person name="Grigoriev I.V."/>
            <person name="Debuchy R."/>
            <person name="Gladieux P."/>
            <person name="Hiltunen Thoren M."/>
            <person name="Johannesson H."/>
        </authorList>
    </citation>
    <scope>NUCLEOTIDE SEQUENCE</scope>
    <source>
        <strain evidence="1">CBS 538.74</strain>
    </source>
</reference>
<evidence type="ECO:0000313" key="2">
    <source>
        <dbReference type="Proteomes" id="UP001302745"/>
    </source>
</evidence>
<dbReference type="Proteomes" id="UP001302745">
    <property type="component" value="Unassembled WGS sequence"/>
</dbReference>
<proteinExistence type="predicted"/>
<name>A0AAN6VF30_9PEZI</name>
<protein>
    <submittedName>
        <fullName evidence="1">Uncharacterized protein</fullName>
    </submittedName>
</protein>
<dbReference type="EMBL" id="MU857113">
    <property type="protein sequence ID" value="KAK4149914.1"/>
    <property type="molecule type" value="Genomic_DNA"/>
</dbReference>
<sequence length="243" mass="27063">MDGHLDYKEPGTPDHGDEVTEWMVVSVKVSPSGEMVCNVAEEQESEPHRPQPRLETSFWKHVREYLERREGPTPNQVPPIAVCPICRVTELDILGLPPSSSDVANMQPALVTVCGHMACYDCLGACIQGYLIPRNSDLHGAAPDNIAYLQDVPRTLPEDGIQPERCNHCLDRRAMNTKALKTVQRLRAMGPFTDEEAEVWINPRVTADWGILQHLHDMAEGEDGGWGEQWDRDEIFGAGDGSI</sequence>
<comment type="caution">
    <text evidence="1">The sequence shown here is derived from an EMBL/GenBank/DDBJ whole genome shotgun (WGS) entry which is preliminary data.</text>
</comment>
<organism evidence="1 2">
    <name type="scientific">Chaetomidium leptoderma</name>
    <dbReference type="NCBI Taxonomy" id="669021"/>
    <lineage>
        <taxon>Eukaryota</taxon>
        <taxon>Fungi</taxon>
        <taxon>Dikarya</taxon>
        <taxon>Ascomycota</taxon>
        <taxon>Pezizomycotina</taxon>
        <taxon>Sordariomycetes</taxon>
        <taxon>Sordariomycetidae</taxon>
        <taxon>Sordariales</taxon>
        <taxon>Chaetomiaceae</taxon>
        <taxon>Chaetomidium</taxon>
    </lineage>
</organism>
<reference evidence="1" key="2">
    <citation type="submission" date="2023-05" db="EMBL/GenBank/DDBJ databases">
        <authorList>
            <consortium name="Lawrence Berkeley National Laboratory"/>
            <person name="Steindorff A."/>
            <person name="Hensen N."/>
            <person name="Bonometti L."/>
            <person name="Westerberg I."/>
            <person name="Brannstrom I.O."/>
            <person name="Guillou S."/>
            <person name="Cros-Aarteil S."/>
            <person name="Calhoun S."/>
            <person name="Haridas S."/>
            <person name="Kuo A."/>
            <person name="Mondo S."/>
            <person name="Pangilinan J."/>
            <person name="Riley R."/>
            <person name="Labutti K."/>
            <person name="Andreopoulos B."/>
            <person name="Lipzen A."/>
            <person name="Chen C."/>
            <person name="Yanf M."/>
            <person name="Daum C."/>
            <person name="Ng V."/>
            <person name="Clum A."/>
            <person name="Ohm R."/>
            <person name="Martin F."/>
            <person name="Silar P."/>
            <person name="Natvig D."/>
            <person name="Lalanne C."/>
            <person name="Gautier V."/>
            <person name="Ament-Velasquez S.L."/>
            <person name="Kruys A."/>
            <person name="Hutchinson M.I."/>
            <person name="Powell A.J."/>
            <person name="Barry K."/>
            <person name="Miller A.N."/>
            <person name="Grigoriev I.V."/>
            <person name="Debuchy R."/>
            <person name="Gladieux P."/>
            <person name="Thoren M.H."/>
            <person name="Johannesson H."/>
        </authorList>
    </citation>
    <scope>NUCLEOTIDE SEQUENCE</scope>
    <source>
        <strain evidence="1">CBS 538.74</strain>
    </source>
</reference>